<dbReference type="HOGENOM" id="CLU_013133_5_0_9"/>
<feature type="transmembrane region" description="Helical" evidence="8">
    <location>
        <begin position="72"/>
        <end position="92"/>
    </location>
</feature>
<feature type="transmembrane region" description="Helical" evidence="8">
    <location>
        <begin position="369"/>
        <end position="388"/>
    </location>
</feature>
<protein>
    <recommendedName>
        <fullName evidence="9">Major facilitator superfamily (MFS) profile domain-containing protein</fullName>
    </recommendedName>
</protein>
<keyword evidence="5 8" id="KW-0812">Transmembrane</keyword>
<evidence type="ECO:0000256" key="8">
    <source>
        <dbReference type="SAM" id="Phobius"/>
    </source>
</evidence>
<evidence type="ECO:0000256" key="2">
    <source>
        <dbReference type="ARBA" id="ARBA00022448"/>
    </source>
</evidence>
<proteinExistence type="predicted"/>
<dbReference type="Pfam" id="PF12832">
    <property type="entry name" value="MFS_1_like"/>
    <property type="match status" value="1"/>
</dbReference>
<dbReference type="RefSeq" id="WP_008788231.1">
    <property type="nucleotide sequence ID" value="NZ_AKCB01000002.1"/>
</dbReference>
<feature type="transmembrane region" description="Helical" evidence="8">
    <location>
        <begin position="305"/>
        <end position="326"/>
    </location>
</feature>
<evidence type="ECO:0000259" key="9">
    <source>
        <dbReference type="PROSITE" id="PS50850"/>
    </source>
</evidence>
<dbReference type="OrthoDB" id="1653456at2"/>
<dbReference type="SUPFAM" id="SSF103473">
    <property type="entry name" value="MFS general substrate transporter"/>
    <property type="match status" value="2"/>
</dbReference>
<keyword evidence="7 8" id="KW-0472">Membrane</keyword>
<evidence type="ECO:0000313" key="11">
    <source>
        <dbReference type="Proteomes" id="UP000003157"/>
    </source>
</evidence>
<comment type="subcellular location">
    <subcellularLocation>
        <location evidence="1">Cell inner membrane</location>
        <topology evidence="1">Multi-pass membrane protein</topology>
    </subcellularLocation>
</comment>
<evidence type="ECO:0000256" key="3">
    <source>
        <dbReference type="ARBA" id="ARBA00022475"/>
    </source>
</evidence>
<feature type="transmembrane region" description="Helical" evidence="8">
    <location>
        <begin position="215"/>
        <end position="238"/>
    </location>
</feature>
<keyword evidence="2" id="KW-0813">Transport</keyword>
<dbReference type="Proteomes" id="UP000003157">
    <property type="component" value="Unassembled WGS sequence"/>
</dbReference>
<sequence length="398" mass="43903">MESKSLDIRYACIHGFYWMICCAMIGYASVFLLDKGFDNTTIGIVLSISNILAVFGQPAVASYMDKTSRLSLRMLISCILVVIIGLSLILSFLSGASIVMVVLTITVFTLMLTMQPFINSLTFAFEKNGIHINFGLARGIGSVAYAVMSLILGNIVAIFSPELLPFFYVGLSLCALLFVYTFYLPGHKDEVIHEEKEEVHDQLSMGQFMKKYKTFMLLLVATVLLFFDHSVINNFFIQVVNHIGGNSADMGNAIFLAAVLELPTMALFTKFQKKLGCRQMMLISAIFFSVKHIVTYFAMNMFMIYVAQVMQMLAYAVFIPASVYYVSQLVEKHDMNKGQALVTGAMTLAGVFASLAGGVLLDALGVSKVLMIGAIISVLGTICMFVSVEDVDKHERES</sequence>
<dbReference type="GeneID" id="78230758"/>
<feature type="transmembrane region" description="Helical" evidence="8">
    <location>
        <begin position="166"/>
        <end position="184"/>
    </location>
</feature>
<evidence type="ECO:0000313" key="10">
    <source>
        <dbReference type="EMBL" id="EFW05606.1"/>
    </source>
</evidence>
<dbReference type="PANTHER" id="PTHR23522">
    <property type="entry name" value="BLL5896 PROTEIN"/>
    <property type="match status" value="1"/>
</dbReference>
<reference evidence="10 11" key="1">
    <citation type="submission" date="2010-12" db="EMBL/GenBank/DDBJ databases">
        <title>The Genome Sequence of Coprobacillus sp. strain 29_1.</title>
        <authorList>
            <consortium name="The Broad Institute Genome Sequencing Platform"/>
            <person name="Earl A."/>
            <person name="Ward D."/>
            <person name="Feldgarden M."/>
            <person name="Gevers D."/>
            <person name="Daigneault M."/>
            <person name="Sibley C.D."/>
            <person name="White A."/>
            <person name="Strauss J."/>
            <person name="Allen-Vercoe E."/>
            <person name="Young S.K."/>
            <person name="Zeng Q."/>
            <person name="Gargeya S."/>
            <person name="Fitzgerald M."/>
            <person name="Haas B."/>
            <person name="Abouelleil A."/>
            <person name="Alvarado L."/>
            <person name="Arachchi H.M."/>
            <person name="Berlin A."/>
            <person name="Brown A."/>
            <person name="Chapman S.B."/>
            <person name="Chen Z."/>
            <person name="Dunbar C."/>
            <person name="Freedman E."/>
            <person name="Gearin G."/>
            <person name="Gellesch M."/>
            <person name="Goldberg J."/>
            <person name="Griggs A."/>
            <person name="Gujja S."/>
            <person name="Heilman E."/>
            <person name="Heiman D."/>
            <person name="Howarth C."/>
            <person name="Larson L."/>
            <person name="Lui A."/>
            <person name="MacDonald P.J.P."/>
            <person name="Mehta T."/>
            <person name="Montmayeur A."/>
            <person name="Murphy C."/>
            <person name="Neiman D."/>
            <person name="Pearson M."/>
            <person name="Priest M."/>
            <person name="Roberts A."/>
            <person name="Saif S."/>
            <person name="Shea T."/>
            <person name="Shenoy N."/>
            <person name="Sisk P."/>
            <person name="Stolte C."/>
            <person name="Sykes S."/>
            <person name="White J."/>
            <person name="Yandava C."/>
            <person name="Nusbaum C."/>
            <person name="Birren B."/>
        </authorList>
    </citation>
    <scope>NUCLEOTIDE SEQUENCE [LARGE SCALE GENOMIC DNA]</scope>
    <source>
        <strain evidence="10 11">29_1</strain>
    </source>
</reference>
<evidence type="ECO:0000256" key="5">
    <source>
        <dbReference type="ARBA" id="ARBA00022692"/>
    </source>
</evidence>
<dbReference type="EMBL" id="ADKX01000020">
    <property type="protein sequence ID" value="EFW05606.1"/>
    <property type="molecule type" value="Genomic_DNA"/>
</dbReference>
<accession>E7G8M7</accession>
<dbReference type="InterPro" id="IPR024989">
    <property type="entry name" value="MFS_assoc_dom"/>
</dbReference>
<keyword evidence="4" id="KW-0997">Cell inner membrane</keyword>
<dbReference type="GO" id="GO:0030395">
    <property type="term" value="F:lactose binding"/>
    <property type="evidence" value="ECO:0007669"/>
    <property type="project" value="TreeGrafter"/>
</dbReference>
<organism evidence="10 11">
    <name type="scientific">Coprobacillus cateniformis</name>
    <dbReference type="NCBI Taxonomy" id="100884"/>
    <lineage>
        <taxon>Bacteria</taxon>
        <taxon>Bacillati</taxon>
        <taxon>Bacillota</taxon>
        <taxon>Erysipelotrichia</taxon>
        <taxon>Erysipelotrichales</taxon>
        <taxon>Coprobacillaceae</taxon>
        <taxon>Coprobacillus</taxon>
    </lineage>
</organism>
<feature type="transmembrane region" description="Helical" evidence="8">
    <location>
        <begin position="12"/>
        <end position="33"/>
    </location>
</feature>
<feature type="transmembrane region" description="Helical" evidence="8">
    <location>
        <begin position="338"/>
        <end position="357"/>
    </location>
</feature>
<dbReference type="InterPro" id="IPR036259">
    <property type="entry name" value="MFS_trans_sf"/>
</dbReference>
<dbReference type="InterPro" id="IPR020846">
    <property type="entry name" value="MFS_dom"/>
</dbReference>
<feature type="transmembrane region" description="Helical" evidence="8">
    <location>
        <begin position="98"/>
        <end position="118"/>
    </location>
</feature>
<keyword evidence="3" id="KW-1003">Cell membrane</keyword>
<feature type="transmembrane region" description="Helical" evidence="8">
    <location>
        <begin position="39"/>
        <end position="60"/>
    </location>
</feature>
<dbReference type="GO" id="GO:0015528">
    <property type="term" value="F:lactose:proton symporter activity"/>
    <property type="evidence" value="ECO:0007669"/>
    <property type="project" value="TreeGrafter"/>
</dbReference>
<feature type="transmembrane region" description="Helical" evidence="8">
    <location>
        <begin position="139"/>
        <end position="160"/>
    </location>
</feature>
<comment type="caution">
    <text evidence="10">The sequence shown here is derived from an EMBL/GenBank/DDBJ whole genome shotgun (WGS) entry which is preliminary data.</text>
</comment>
<name>E7G8M7_9FIRM</name>
<dbReference type="eggNOG" id="COG2814">
    <property type="taxonomic scope" value="Bacteria"/>
</dbReference>
<keyword evidence="11" id="KW-1185">Reference proteome</keyword>
<evidence type="ECO:0000256" key="7">
    <source>
        <dbReference type="ARBA" id="ARBA00023136"/>
    </source>
</evidence>
<gene>
    <name evidence="10" type="ORF">HMPREF9488_01115</name>
</gene>
<evidence type="ECO:0000256" key="1">
    <source>
        <dbReference type="ARBA" id="ARBA00004429"/>
    </source>
</evidence>
<dbReference type="PANTHER" id="PTHR23522:SF10">
    <property type="entry name" value="3-PHENYLPROPIONIC ACID TRANSPORTER-RELATED"/>
    <property type="match status" value="1"/>
</dbReference>
<evidence type="ECO:0000256" key="4">
    <source>
        <dbReference type="ARBA" id="ARBA00022519"/>
    </source>
</evidence>
<dbReference type="GO" id="GO:0005886">
    <property type="term" value="C:plasma membrane"/>
    <property type="evidence" value="ECO:0007669"/>
    <property type="project" value="UniProtKB-SubCell"/>
</dbReference>
<dbReference type="STRING" id="100884.GCA_000269565_02959"/>
<feature type="domain" description="Major facilitator superfamily (MFS) profile" evidence="9">
    <location>
        <begin position="214"/>
        <end position="398"/>
    </location>
</feature>
<feature type="transmembrane region" description="Helical" evidence="8">
    <location>
        <begin position="280"/>
        <end position="299"/>
    </location>
</feature>
<dbReference type="Gene3D" id="1.20.1250.20">
    <property type="entry name" value="MFS general substrate transporter like domains"/>
    <property type="match status" value="2"/>
</dbReference>
<feature type="transmembrane region" description="Helical" evidence="8">
    <location>
        <begin position="250"/>
        <end position="268"/>
    </location>
</feature>
<dbReference type="AlphaFoldDB" id="E7G8M7"/>
<keyword evidence="6 8" id="KW-1133">Transmembrane helix</keyword>
<evidence type="ECO:0000256" key="6">
    <source>
        <dbReference type="ARBA" id="ARBA00022989"/>
    </source>
</evidence>
<dbReference type="PROSITE" id="PS50850">
    <property type="entry name" value="MFS"/>
    <property type="match status" value="1"/>
</dbReference>